<keyword evidence="1" id="KW-1133">Transmembrane helix</keyword>
<reference evidence="3" key="1">
    <citation type="journal article" date="2018" name="Sci. Rep.">
        <title>Lignite coal burning seam in the remote Altai Mountains harbors a hydrogen-driven thermophilic microbial community.</title>
        <authorList>
            <person name="Kadnikov V.V."/>
            <person name="Mardanov A.V."/>
            <person name="Ivasenko D.A."/>
            <person name="Antsiferov D.V."/>
            <person name="Beletsky A.V."/>
            <person name="Karnachuk O.V."/>
            <person name="Ravin N.V."/>
        </authorList>
    </citation>
    <scope>NUCLEOTIDE SEQUENCE [LARGE SCALE GENOMIC DNA]</scope>
</reference>
<organism evidence="2 3">
    <name type="scientific">Candidatus Carbonibacillus altaicus</name>
    <dbReference type="NCBI Taxonomy" id="2163959"/>
    <lineage>
        <taxon>Bacteria</taxon>
        <taxon>Bacillati</taxon>
        <taxon>Bacillota</taxon>
        <taxon>Bacilli</taxon>
        <taxon>Bacillales</taxon>
        <taxon>Candidatus Carbonibacillus</taxon>
    </lineage>
</organism>
<name>A0A2R6Y356_9BACL</name>
<gene>
    <name evidence="2" type="ORF">BSOLF_2249</name>
</gene>
<protein>
    <submittedName>
        <fullName evidence="2">Sporulation sigma-E factor processing peptidase (SpoIIGA)</fullName>
    </submittedName>
</protein>
<accession>A0A2R6Y356</accession>
<feature type="transmembrane region" description="Helical" evidence="1">
    <location>
        <begin position="137"/>
        <end position="157"/>
    </location>
</feature>
<dbReference type="GO" id="GO:0006508">
    <property type="term" value="P:proteolysis"/>
    <property type="evidence" value="ECO:0007669"/>
    <property type="project" value="InterPro"/>
</dbReference>
<dbReference type="InterPro" id="IPR005081">
    <property type="entry name" value="SpoIIGA"/>
</dbReference>
<dbReference type="Proteomes" id="UP000244338">
    <property type="component" value="Unassembled WGS sequence"/>
</dbReference>
<dbReference type="GO" id="GO:0004190">
    <property type="term" value="F:aspartic-type endopeptidase activity"/>
    <property type="evidence" value="ECO:0007669"/>
    <property type="project" value="InterPro"/>
</dbReference>
<feature type="transmembrane region" description="Helical" evidence="1">
    <location>
        <begin position="67"/>
        <end position="84"/>
    </location>
</feature>
<dbReference type="Pfam" id="PF03419">
    <property type="entry name" value="Peptidase_U4"/>
    <property type="match status" value="1"/>
</dbReference>
<evidence type="ECO:0000256" key="1">
    <source>
        <dbReference type="SAM" id="Phobius"/>
    </source>
</evidence>
<feature type="transmembrane region" description="Helical" evidence="1">
    <location>
        <begin position="6"/>
        <end position="29"/>
    </location>
</feature>
<evidence type="ECO:0000313" key="3">
    <source>
        <dbReference type="Proteomes" id="UP000244338"/>
    </source>
</evidence>
<comment type="caution">
    <text evidence="2">The sequence shown here is derived from an EMBL/GenBank/DDBJ whole genome shotgun (WGS) entry which is preliminary data.</text>
</comment>
<dbReference type="EMBL" id="PEBX01000013">
    <property type="protein sequence ID" value="PTQ57098.1"/>
    <property type="molecule type" value="Genomic_DNA"/>
</dbReference>
<proteinExistence type="predicted"/>
<sequence length="323" mass="36543">MGEVIYLDLVFLNDFLTSLFILWMTAFLWRRRITVGRLLLGSLLGSAGTFGLIVPFLYGLYTPLGKISFLLLLLAVTFFPRTLSEWVYGGAYLLLANALYVGLTFFLTLFTERLPDVFPEQVTTGLVAFVSPSLWTFLWAFLVMVVLSRLVFPVLVWRFRKESFYVRFTLFWEGAEKTFTGYVDTGNTLNVGGRADGVALIRLEALLDMLPEDLTRAVRLFYAGKDKLTETFVTPRSWEKWGRRLRLIPYRAIGKEGILFALRFDLVTIRSPSDRVARRLTGRTVAIVLDDFGLGEGVDALIPPDWVQEGKGASTLSGYHIST</sequence>
<dbReference type="GO" id="GO:0030436">
    <property type="term" value="P:asexual sporulation"/>
    <property type="evidence" value="ECO:0007669"/>
    <property type="project" value="InterPro"/>
</dbReference>
<feature type="transmembrane region" description="Helical" evidence="1">
    <location>
        <begin position="91"/>
        <end position="110"/>
    </location>
</feature>
<dbReference type="AlphaFoldDB" id="A0A2R6Y356"/>
<feature type="transmembrane region" description="Helical" evidence="1">
    <location>
        <begin position="38"/>
        <end position="61"/>
    </location>
</feature>
<keyword evidence="1" id="KW-0812">Transmembrane</keyword>
<keyword evidence="1" id="KW-0472">Membrane</keyword>
<evidence type="ECO:0000313" key="2">
    <source>
        <dbReference type="EMBL" id="PTQ57098.1"/>
    </source>
</evidence>